<feature type="domain" description="Plasmid pRiA4b Orf3-like" evidence="1">
    <location>
        <begin position="113"/>
        <end position="242"/>
    </location>
</feature>
<reference evidence="3" key="1">
    <citation type="submission" date="2019-08" db="EMBL/GenBank/DDBJ databases">
        <title>Limnoglobus roseus gen. nov., sp. nov., a novel freshwater planctomycete with a giant genome from the family Gemmataceae.</title>
        <authorList>
            <person name="Kulichevskaya I.S."/>
            <person name="Naumoff D.G."/>
            <person name="Miroshnikov K."/>
            <person name="Ivanova A."/>
            <person name="Philippov D.A."/>
            <person name="Hakobyan A."/>
            <person name="Rijpstra I.C."/>
            <person name="Sinninghe Damste J.S."/>
            <person name="Liesack W."/>
            <person name="Dedysh S.N."/>
        </authorList>
    </citation>
    <scope>NUCLEOTIDE SEQUENCE [LARGE SCALE GENOMIC DNA]</scope>
    <source>
        <strain evidence="3">PX52</strain>
    </source>
</reference>
<evidence type="ECO:0000313" key="2">
    <source>
        <dbReference type="EMBL" id="QEL16863.1"/>
    </source>
</evidence>
<dbReference type="AlphaFoldDB" id="A0A5C1AF59"/>
<dbReference type="RefSeq" id="WP_149111535.1">
    <property type="nucleotide sequence ID" value="NZ_CP042425.1"/>
</dbReference>
<dbReference type="OrthoDB" id="9801392at2"/>
<dbReference type="Gene3D" id="3.10.290.30">
    <property type="entry name" value="MM3350-like"/>
    <property type="match status" value="1"/>
</dbReference>
<dbReference type="PANTHER" id="PTHR41878:SF1">
    <property type="entry name" value="TNPR PROTEIN"/>
    <property type="match status" value="1"/>
</dbReference>
<dbReference type="Proteomes" id="UP000324974">
    <property type="component" value="Chromosome"/>
</dbReference>
<dbReference type="InterPro" id="IPR012912">
    <property type="entry name" value="Plasmid_pRiA4b_Orf3-like"/>
</dbReference>
<gene>
    <name evidence="2" type="ORF">PX52LOC_03837</name>
</gene>
<accession>A0A5C1AF59</accession>
<organism evidence="2 3">
    <name type="scientific">Limnoglobus roseus</name>
    <dbReference type="NCBI Taxonomy" id="2598579"/>
    <lineage>
        <taxon>Bacteria</taxon>
        <taxon>Pseudomonadati</taxon>
        <taxon>Planctomycetota</taxon>
        <taxon>Planctomycetia</taxon>
        <taxon>Gemmatales</taxon>
        <taxon>Gemmataceae</taxon>
        <taxon>Limnoglobus</taxon>
    </lineage>
</organism>
<keyword evidence="3" id="KW-1185">Reference proteome</keyword>
<dbReference type="PANTHER" id="PTHR41878">
    <property type="entry name" value="LEXA REPRESSOR-RELATED"/>
    <property type="match status" value="1"/>
</dbReference>
<protein>
    <submittedName>
        <fullName evidence="2">Plasmid pRiA4b ORF-3 family protein</fullName>
    </submittedName>
</protein>
<sequence>MTEHDSEATATLALTARQRETLLAFDPYFRTLHDRLVGLEGNVRGIVVTTAELADLAADLEDLADVARAPHARRLAAVRRRVDACRERRQKTDNWFAAATAPPPPREPIPGLVFQFRVTLLGVDPPVWRTLLVEDDDLYAFHHAIRTAMGWTQDVERHRFDVGGRCFGPWTGYGNDGPHGCEDERAAYVSDVFGDGKAAAGAWVYDLTADWRHELLLEAVVPWDFDIDYPTCLGGEGACPREGACPPETAGGPGLDRPVLDEDEPLPAIAVGDLAVERQAFDPAAVNSRLTDLPGQVYRWRQGWIG</sequence>
<dbReference type="KEGG" id="lrs:PX52LOC_03837"/>
<dbReference type="SUPFAM" id="SSF159941">
    <property type="entry name" value="MM3350-like"/>
    <property type="match status" value="1"/>
</dbReference>
<name>A0A5C1AF59_9BACT</name>
<evidence type="ECO:0000313" key="3">
    <source>
        <dbReference type="Proteomes" id="UP000324974"/>
    </source>
</evidence>
<dbReference type="Pfam" id="PF07929">
    <property type="entry name" value="PRiA4_ORF3"/>
    <property type="match status" value="1"/>
</dbReference>
<proteinExistence type="predicted"/>
<dbReference type="InterPro" id="IPR024047">
    <property type="entry name" value="MM3350-like_sf"/>
</dbReference>
<dbReference type="EMBL" id="CP042425">
    <property type="protein sequence ID" value="QEL16863.1"/>
    <property type="molecule type" value="Genomic_DNA"/>
</dbReference>
<evidence type="ECO:0000259" key="1">
    <source>
        <dbReference type="Pfam" id="PF07929"/>
    </source>
</evidence>